<reference evidence="3" key="1">
    <citation type="submission" date="2016-06" db="UniProtKB">
        <authorList>
            <consortium name="WormBaseParasite"/>
        </authorList>
    </citation>
    <scope>IDENTIFICATION</scope>
</reference>
<keyword evidence="2" id="KW-1185">Reference proteome</keyword>
<accession>A0A183KVX1</accession>
<reference evidence="1 2" key="2">
    <citation type="submission" date="2018-11" db="EMBL/GenBank/DDBJ databases">
        <authorList>
            <consortium name="Pathogen Informatics"/>
        </authorList>
    </citation>
    <scope>NUCLEOTIDE SEQUENCE [LARGE SCALE GENOMIC DNA]</scope>
    <source>
        <strain evidence="1">Dakar</strain>
        <strain evidence="2">Dakar, Senegal</strain>
    </source>
</reference>
<dbReference type="STRING" id="6186.A0A183KVX1"/>
<sequence length="133" mass="15913">MDRIANEYIKLQFFNKKCRGHPILNSLKPRINWITINLQEQLEIRLKESFNACCLTVINTNVDCTIPKHSIEQLRRVISTYLAIDKLSDLLILYRKFVLHDQLSQVCHDWPTLYLYYCSRCCRFLSVNYFINH</sequence>
<evidence type="ECO:0000313" key="1">
    <source>
        <dbReference type="EMBL" id="VDP68399.1"/>
    </source>
</evidence>
<gene>
    <name evidence="1" type="ORF">SCUD_LOCUS19214</name>
</gene>
<dbReference type="Proteomes" id="UP000279833">
    <property type="component" value="Unassembled WGS sequence"/>
</dbReference>
<evidence type="ECO:0000313" key="3">
    <source>
        <dbReference type="WBParaSite" id="SCUD_0001921701-mRNA-1"/>
    </source>
</evidence>
<protein>
    <submittedName>
        <fullName evidence="1 3">Uncharacterized protein</fullName>
    </submittedName>
</protein>
<proteinExistence type="predicted"/>
<name>A0A183KVX1_9TREM</name>
<dbReference type="WBParaSite" id="SCUD_0001921701-mRNA-1">
    <property type="protein sequence ID" value="SCUD_0001921701-mRNA-1"/>
    <property type="gene ID" value="SCUD_0001921701"/>
</dbReference>
<organism evidence="3">
    <name type="scientific">Schistosoma curassoni</name>
    <dbReference type="NCBI Taxonomy" id="6186"/>
    <lineage>
        <taxon>Eukaryota</taxon>
        <taxon>Metazoa</taxon>
        <taxon>Spiralia</taxon>
        <taxon>Lophotrochozoa</taxon>
        <taxon>Platyhelminthes</taxon>
        <taxon>Trematoda</taxon>
        <taxon>Digenea</taxon>
        <taxon>Strigeidida</taxon>
        <taxon>Schistosomatoidea</taxon>
        <taxon>Schistosomatidae</taxon>
        <taxon>Schistosoma</taxon>
    </lineage>
</organism>
<dbReference type="AlphaFoldDB" id="A0A183KVX1"/>
<evidence type="ECO:0000313" key="2">
    <source>
        <dbReference type="Proteomes" id="UP000279833"/>
    </source>
</evidence>
<dbReference type="EMBL" id="UZAK01042143">
    <property type="protein sequence ID" value="VDP68399.1"/>
    <property type="molecule type" value="Genomic_DNA"/>
</dbReference>